<evidence type="ECO:0000256" key="1">
    <source>
        <dbReference type="SAM" id="Phobius"/>
    </source>
</evidence>
<dbReference type="EMBL" id="JAECZO010000008">
    <property type="protein sequence ID" value="KAK7200818.1"/>
    <property type="molecule type" value="Genomic_DNA"/>
</dbReference>
<dbReference type="Proteomes" id="UP001430356">
    <property type="component" value="Unassembled WGS sequence"/>
</dbReference>
<feature type="transmembrane region" description="Helical" evidence="1">
    <location>
        <begin position="132"/>
        <end position="155"/>
    </location>
</feature>
<dbReference type="AlphaFoldDB" id="A0AAW0F3K1"/>
<sequence>MTANLVGVARVWRRAATSVVLFLLVLSALSPSSPSVERGGDLASAAALLLGPRVRVARAAQLRECPQLQDLGDYGVNLNLFDPNSVYLNGAYFCAKSAPAQYHCRCSVATTCKKMSDPWGRNIGSCDCCPPWMIVCFVVLGIFFVICVLGAVYVVTCQGRWWCDGYASPKASLMPRRGPAVSCPPTRPFPQNLFRGYTSSDFVNAEATPGASLSAGGASVLTPVRSPNLSSVANNDLGLLADTESTSARAHHHHQQQQLHQQQNLLLPVDSHRTFLLAGAASPASSSGAHPAPHP</sequence>
<gene>
    <name evidence="3" type="ORF">NESM_000140200</name>
</gene>
<feature type="signal peptide" evidence="2">
    <location>
        <begin position="1"/>
        <end position="35"/>
    </location>
</feature>
<proteinExistence type="predicted"/>
<keyword evidence="1" id="KW-0472">Membrane</keyword>
<reference evidence="3 4" key="1">
    <citation type="journal article" date="2021" name="MBio">
        <title>A New Model Trypanosomatid, Novymonas esmeraldas: Genomic Perception of Its 'Candidatus Pandoraea novymonadis' Endosymbiont.</title>
        <authorList>
            <person name="Zakharova A."/>
            <person name="Saura A."/>
            <person name="Butenko A."/>
            <person name="Podesvova L."/>
            <person name="Warmusova S."/>
            <person name="Kostygov A.Y."/>
            <person name="Nenarokova A."/>
            <person name="Lukes J."/>
            <person name="Opperdoes F.R."/>
            <person name="Yurchenko V."/>
        </authorList>
    </citation>
    <scope>NUCLEOTIDE SEQUENCE [LARGE SCALE GENOMIC DNA]</scope>
    <source>
        <strain evidence="3 4">E262AT.01</strain>
    </source>
</reference>
<feature type="chain" id="PRO_5043362301" evidence="2">
    <location>
        <begin position="36"/>
        <end position="295"/>
    </location>
</feature>
<evidence type="ECO:0000256" key="2">
    <source>
        <dbReference type="SAM" id="SignalP"/>
    </source>
</evidence>
<keyword evidence="4" id="KW-1185">Reference proteome</keyword>
<keyword evidence="1" id="KW-1133">Transmembrane helix</keyword>
<keyword evidence="1" id="KW-0812">Transmembrane</keyword>
<protein>
    <submittedName>
        <fullName evidence="3">Enriched in surface-labeled proteome protein 11</fullName>
    </submittedName>
</protein>
<evidence type="ECO:0000313" key="3">
    <source>
        <dbReference type="EMBL" id="KAK7200818.1"/>
    </source>
</evidence>
<accession>A0AAW0F3K1</accession>
<keyword evidence="2" id="KW-0732">Signal</keyword>
<name>A0AAW0F3K1_9TRYP</name>
<comment type="caution">
    <text evidence="3">The sequence shown here is derived from an EMBL/GenBank/DDBJ whole genome shotgun (WGS) entry which is preliminary data.</text>
</comment>
<evidence type="ECO:0000313" key="4">
    <source>
        <dbReference type="Proteomes" id="UP001430356"/>
    </source>
</evidence>
<organism evidence="3 4">
    <name type="scientific">Novymonas esmeraldas</name>
    <dbReference type="NCBI Taxonomy" id="1808958"/>
    <lineage>
        <taxon>Eukaryota</taxon>
        <taxon>Discoba</taxon>
        <taxon>Euglenozoa</taxon>
        <taxon>Kinetoplastea</taxon>
        <taxon>Metakinetoplastina</taxon>
        <taxon>Trypanosomatida</taxon>
        <taxon>Trypanosomatidae</taxon>
        <taxon>Novymonas</taxon>
    </lineage>
</organism>